<dbReference type="InterPro" id="IPR003439">
    <property type="entry name" value="ABC_transporter-like_ATP-bd"/>
</dbReference>
<gene>
    <name evidence="5" type="ORF">GCM10012275_16040</name>
</gene>
<keyword evidence="6" id="KW-1185">Reference proteome</keyword>
<dbReference type="PROSITE" id="PS00211">
    <property type="entry name" value="ABC_TRANSPORTER_1"/>
    <property type="match status" value="1"/>
</dbReference>
<protein>
    <submittedName>
        <fullName evidence="5">Nitrate ABC transporter ATP-binding protein</fullName>
    </submittedName>
</protein>
<dbReference type="InterPro" id="IPR050166">
    <property type="entry name" value="ABC_transporter_ATP-bind"/>
</dbReference>
<dbReference type="EMBL" id="BMMK01000005">
    <property type="protein sequence ID" value="GGM45808.1"/>
    <property type="molecule type" value="Genomic_DNA"/>
</dbReference>
<keyword evidence="3 5" id="KW-0067">ATP-binding</keyword>
<evidence type="ECO:0000256" key="3">
    <source>
        <dbReference type="ARBA" id="ARBA00022840"/>
    </source>
</evidence>
<keyword evidence="2" id="KW-0547">Nucleotide-binding</keyword>
<organism evidence="5 6">
    <name type="scientific">Longimycelium tulufanense</name>
    <dbReference type="NCBI Taxonomy" id="907463"/>
    <lineage>
        <taxon>Bacteria</taxon>
        <taxon>Bacillati</taxon>
        <taxon>Actinomycetota</taxon>
        <taxon>Actinomycetes</taxon>
        <taxon>Pseudonocardiales</taxon>
        <taxon>Pseudonocardiaceae</taxon>
        <taxon>Longimycelium</taxon>
    </lineage>
</organism>
<dbReference type="Gene3D" id="3.40.50.300">
    <property type="entry name" value="P-loop containing nucleotide triphosphate hydrolases"/>
    <property type="match status" value="1"/>
</dbReference>
<feature type="domain" description="ABC transporter" evidence="4">
    <location>
        <begin position="17"/>
        <end position="241"/>
    </location>
</feature>
<dbReference type="SMART" id="SM00382">
    <property type="entry name" value="AAA"/>
    <property type="match status" value="1"/>
</dbReference>
<dbReference type="SUPFAM" id="SSF52540">
    <property type="entry name" value="P-loop containing nucleoside triphosphate hydrolases"/>
    <property type="match status" value="1"/>
</dbReference>
<accession>A0A8J3FT41</accession>
<dbReference type="GO" id="GO:0005524">
    <property type="term" value="F:ATP binding"/>
    <property type="evidence" value="ECO:0007669"/>
    <property type="project" value="UniProtKB-KW"/>
</dbReference>
<keyword evidence="1" id="KW-0813">Transport</keyword>
<dbReference type="Pfam" id="PF00005">
    <property type="entry name" value="ABC_tran"/>
    <property type="match status" value="1"/>
</dbReference>
<dbReference type="PANTHER" id="PTHR42788:SF13">
    <property type="entry name" value="ALIPHATIC SULFONATES IMPORT ATP-BINDING PROTEIN SSUB"/>
    <property type="match status" value="1"/>
</dbReference>
<sequence>MQRTHATSDTRTAFAAHQVSKLFFGGDGPLWALRDMSLHVAGGSFTCIVGPSGCGKSTLLRILAGLEEASSGEVVRPEDDGAHPATAFVFQDSGVLPWLTVLDNVLFGLPPGNRRERVAVAREWLARTGLSGFESAYPHQLSGGMRQRVAISRAFATGSPCLLMDEPLGALDAQTRMLMQEELLALCEAERKTVVFVTHSLEEALLLGDRVILVSARPGRVRTEVEVPFDRPRSPDVQHHAEFVDLRFHLWDVLRDEVGTERAEA</sequence>
<comment type="caution">
    <text evidence="5">The sequence shown here is derived from an EMBL/GenBank/DDBJ whole genome shotgun (WGS) entry which is preliminary data.</text>
</comment>
<evidence type="ECO:0000256" key="2">
    <source>
        <dbReference type="ARBA" id="ARBA00022741"/>
    </source>
</evidence>
<dbReference type="RefSeq" id="WP_189055479.1">
    <property type="nucleotide sequence ID" value="NZ_BMMK01000005.1"/>
</dbReference>
<proteinExistence type="predicted"/>
<evidence type="ECO:0000313" key="5">
    <source>
        <dbReference type="EMBL" id="GGM45808.1"/>
    </source>
</evidence>
<dbReference type="CDD" id="cd03293">
    <property type="entry name" value="ABC_NrtD_SsuB_transporters"/>
    <property type="match status" value="1"/>
</dbReference>
<evidence type="ECO:0000259" key="4">
    <source>
        <dbReference type="PROSITE" id="PS50893"/>
    </source>
</evidence>
<evidence type="ECO:0000313" key="6">
    <source>
        <dbReference type="Proteomes" id="UP000637578"/>
    </source>
</evidence>
<name>A0A8J3FT41_9PSEU</name>
<reference evidence="5" key="1">
    <citation type="journal article" date="2014" name="Int. J. Syst. Evol. Microbiol.">
        <title>Complete genome sequence of Corynebacterium casei LMG S-19264T (=DSM 44701T), isolated from a smear-ripened cheese.</title>
        <authorList>
            <consortium name="US DOE Joint Genome Institute (JGI-PGF)"/>
            <person name="Walter F."/>
            <person name="Albersmeier A."/>
            <person name="Kalinowski J."/>
            <person name="Ruckert C."/>
        </authorList>
    </citation>
    <scope>NUCLEOTIDE SEQUENCE</scope>
    <source>
        <strain evidence="5">CGMCC 4.5737</strain>
    </source>
</reference>
<dbReference type="InterPro" id="IPR017871">
    <property type="entry name" value="ABC_transporter-like_CS"/>
</dbReference>
<dbReference type="AlphaFoldDB" id="A0A8J3FT41"/>
<dbReference type="InterPro" id="IPR027417">
    <property type="entry name" value="P-loop_NTPase"/>
</dbReference>
<dbReference type="Proteomes" id="UP000637578">
    <property type="component" value="Unassembled WGS sequence"/>
</dbReference>
<dbReference type="PROSITE" id="PS50893">
    <property type="entry name" value="ABC_TRANSPORTER_2"/>
    <property type="match status" value="1"/>
</dbReference>
<reference evidence="5" key="2">
    <citation type="submission" date="2020-09" db="EMBL/GenBank/DDBJ databases">
        <authorList>
            <person name="Sun Q."/>
            <person name="Zhou Y."/>
        </authorList>
    </citation>
    <scope>NUCLEOTIDE SEQUENCE</scope>
    <source>
        <strain evidence="5">CGMCC 4.5737</strain>
    </source>
</reference>
<dbReference type="GO" id="GO:0016887">
    <property type="term" value="F:ATP hydrolysis activity"/>
    <property type="evidence" value="ECO:0007669"/>
    <property type="project" value="InterPro"/>
</dbReference>
<evidence type="ECO:0000256" key="1">
    <source>
        <dbReference type="ARBA" id="ARBA00022448"/>
    </source>
</evidence>
<dbReference type="InterPro" id="IPR003593">
    <property type="entry name" value="AAA+_ATPase"/>
</dbReference>
<dbReference type="PANTHER" id="PTHR42788">
    <property type="entry name" value="TAURINE IMPORT ATP-BINDING PROTEIN-RELATED"/>
    <property type="match status" value="1"/>
</dbReference>